<evidence type="ECO:0000256" key="1">
    <source>
        <dbReference type="SAM" id="MobiDB-lite"/>
    </source>
</evidence>
<evidence type="ECO:0000313" key="2">
    <source>
        <dbReference type="EMBL" id="RZT88338.1"/>
    </source>
</evidence>
<name>A0A4Q7V3Z0_PSEST</name>
<dbReference type="EMBL" id="SHKL01000001">
    <property type="protein sequence ID" value="RZT88338.1"/>
    <property type="molecule type" value="Genomic_DNA"/>
</dbReference>
<proteinExistence type="predicted"/>
<dbReference type="RefSeq" id="WP_130292352.1">
    <property type="nucleotide sequence ID" value="NZ_SHKL01000001.1"/>
</dbReference>
<keyword evidence="3" id="KW-1185">Reference proteome</keyword>
<reference evidence="2 3" key="1">
    <citation type="submission" date="2019-02" db="EMBL/GenBank/DDBJ databases">
        <title>Sequencing the genomes of 1000 actinobacteria strains.</title>
        <authorList>
            <person name="Klenk H.-P."/>
        </authorList>
    </citation>
    <scope>NUCLEOTIDE SEQUENCE [LARGE SCALE GENOMIC DNA]</scope>
    <source>
        <strain evidence="2 3">DSM 45779</strain>
    </source>
</reference>
<dbReference type="AlphaFoldDB" id="A0A4Q7V3Z0"/>
<protein>
    <submittedName>
        <fullName evidence="2">Uncharacterized protein</fullName>
    </submittedName>
</protein>
<sequence>MTGPAPADRHAVALRAVLEALDDAVDGTASMAAEVAVSWRDGVGAGWAARLDLLGRELARQAGVAAELLRVVEGLAGGADTPEPGHGVGGSAVTGHAVGGSAVTGPVVSGHAGDGPPTADRRGDPRAWPPSDSPQGWSLPGVRLGGTDGTRATERRGVVVPTLPDEPGG</sequence>
<comment type="caution">
    <text evidence="2">The sequence shown here is derived from an EMBL/GenBank/DDBJ whole genome shotgun (WGS) entry which is preliminary data.</text>
</comment>
<gene>
    <name evidence="2" type="ORF">EV383_5277</name>
</gene>
<accession>A0A4Q7V3Z0</accession>
<organism evidence="2 3">
    <name type="scientific">Pseudonocardia sediminis</name>
    <dbReference type="NCBI Taxonomy" id="1397368"/>
    <lineage>
        <taxon>Bacteria</taxon>
        <taxon>Bacillati</taxon>
        <taxon>Actinomycetota</taxon>
        <taxon>Actinomycetes</taxon>
        <taxon>Pseudonocardiales</taxon>
        <taxon>Pseudonocardiaceae</taxon>
        <taxon>Pseudonocardia</taxon>
    </lineage>
</organism>
<evidence type="ECO:0000313" key="3">
    <source>
        <dbReference type="Proteomes" id="UP000291591"/>
    </source>
</evidence>
<feature type="region of interest" description="Disordered" evidence="1">
    <location>
        <begin position="78"/>
        <end position="169"/>
    </location>
</feature>
<dbReference type="Proteomes" id="UP000291591">
    <property type="component" value="Unassembled WGS sequence"/>
</dbReference>